<dbReference type="RefSeq" id="WP_168133085.1">
    <property type="nucleotide sequence ID" value="NZ_JAAVJH010000002.1"/>
</dbReference>
<dbReference type="Proteomes" id="UP000732399">
    <property type="component" value="Unassembled WGS sequence"/>
</dbReference>
<organism evidence="2 3">
    <name type="scientific">Sphingomonas corticis</name>
    <dbReference type="NCBI Taxonomy" id="2722791"/>
    <lineage>
        <taxon>Bacteria</taxon>
        <taxon>Pseudomonadati</taxon>
        <taxon>Pseudomonadota</taxon>
        <taxon>Alphaproteobacteria</taxon>
        <taxon>Sphingomonadales</taxon>
        <taxon>Sphingomonadaceae</taxon>
        <taxon>Sphingomonas</taxon>
    </lineage>
</organism>
<evidence type="ECO:0000256" key="1">
    <source>
        <dbReference type="SAM" id="MobiDB-lite"/>
    </source>
</evidence>
<reference evidence="2 3" key="1">
    <citation type="submission" date="2020-03" db="EMBL/GenBank/DDBJ databases">
        <authorList>
            <person name="Wang L."/>
            <person name="He N."/>
            <person name="Li Y."/>
            <person name="Fang Y."/>
            <person name="Zhang F."/>
        </authorList>
    </citation>
    <scope>NUCLEOTIDE SEQUENCE [LARGE SCALE GENOMIC DNA]</scope>
    <source>
        <strain evidence="2 3">36D10-4-7</strain>
    </source>
</reference>
<keyword evidence="3" id="KW-1185">Reference proteome</keyword>
<name>A0ABX1CMI8_9SPHN</name>
<proteinExistence type="predicted"/>
<evidence type="ECO:0000313" key="3">
    <source>
        <dbReference type="Proteomes" id="UP000732399"/>
    </source>
</evidence>
<evidence type="ECO:0000313" key="2">
    <source>
        <dbReference type="EMBL" id="NJR77527.1"/>
    </source>
</evidence>
<sequence>MAGAAGLVLAALSGADAFVGVTRARAPTAALRVHPNDALARANAADQAFLAAPADERVRAASEQAARASLRGSLLNPVAVRLAALGLERGGSDAKLLGALDAGQRLTRHDAATQLLLIEANVAQGNVSGALTGYDHVLRRKPEMGETLFPILATAARDRSVLPDLRRLLGVGAPWVGYFIDWAISNDRDLGTLLPAITAAPTTATGLSEGRRQNLVKQLAALRDYPAAAAAYRRFDQAPDQGGRADFARPSRFAPFDWEVQNGPGIDGAIDAKAGLFHFTLLGDGSGLLLRRLIAVRPGPHRLDLAGTMVGPAAALVAGRVTCAQTGAQLGTLGLRPNSPAGVARIVDVPRGCAFVWLALEGKTTPEDAVEGRLSRFRLTPATGGARSTDSSDQDPR</sequence>
<feature type="region of interest" description="Disordered" evidence="1">
    <location>
        <begin position="376"/>
        <end position="397"/>
    </location>
</feature>
<dbReference type="EMBL" id="JAAVJH010000002">
    <property type="protein sequence ID" value="NJR77527.1"/>
    <property type="molecule type" value="Genomic_DNA"/>
</dbReference>
<evidence type="ECO:0008006" key="4">
    <source>
        <dbReference type="Google" id="ProtNLM"/>
    </source>
</evidence>
<accession>A0ABX1CMI8</accession>
<protein>
    <recommendedName>
        <fullName evidence="4">Tetratricopeptide repeat protein</fullName>
    </recommendedName>
</protein>
<gene>
    <name evidence="2" type="ORF">HBH26_02720</name>
</gene>
<comment type="caution">
    <text evidence="2">The sequence shown here is derived from an EMBL/GenBank/DDBJ whole genome shotgun (WGS) entry which is preliminary data.</text>
</comment>